<proteinExistence type="predicted"/>
<name>A0A1G5RR49_PSEXY</name>
<organism evidence="2 3">
    <name type="scientific">Pseudobutyrivibrio xylanivorans</name>
    <dbReference type="NCBI Taxonomy" id="185007"/>
    <lineage>
        <taxon>Bacteria</taxon>
        <taxon>Bacillati</taxon>
        <taxon>Bacillota</taxon>
        <taxon>Clostridia</taxon>
        <taxon>Lachnospirales</taxon>
        <taxon>Lachnospiraceae</taxon>
        <taxon>Pseudobutyrivibrio</taxon>
    </lineage>
</organism>
<gene>
    <name evidence="2" type="ORF">SAMN02910350_00278</name>
</gene>
<dbReference type="InterPro" id="IPR000873">
    <property type="entry name" value="AMP-dep_synth/lig_dom"/>
</dbReference>
<evidence type="ECO:0000313" key="2">
    <source>
        <dbReference type="EMBL" id="SCZ76487.1"/>
    </source>
</evidence>
<dbReference type="AlphaFoldDB" id="A0A1G5RR49"/>
<dbReference type="InterPro" id="IPR045851">
    <property type="entry name" value="AMP-bd_C_sf"/>
</dbReference>
<sequence>MVELLKLIESYGDAPAFKNLAGENSFEVTYRQYLNKMKACAYNLQQTFGDLTGKHIGIMADSNYEYTVILGAVLFSRGVLVPVNFFETPENIEAAIYRSDLDGFIVEEKYREKAVGNFTIADKDEILKEGNGSIELKDFTEEEKNNLALIIFTSGTTGLSKGVMLSVKNLLGFEATGHNSDYSEDAKGAAGLRIYNVFPFYHVAGIVGWLYRIEQRATTYLSADPRNVLSDLEGEQIDVGLVTPGIMNLWETCIKKGNMDLLGGLKLVLTGGAKPDVDVINTFLSNGIGFGQYYGLTEASGNITCNFDIANHLESVGRMVDGCEVVFIDGEICIKYYGVMLGYYKDPEGTAEILDEDGTLHTGDLGYLDEDGFLYITGRKKNLIILSSGENVSPEELEKYAYGCPAVKECKVFANNDRINIEVFCEQDAQEEVKNHIAEINKKLPIFKRIYNVEFRDEEFEKTELGKIKR</sequence>
<accession>A0A1G5RR49</accession>
<dbReference type="Gene3D" id="3.30.300.30">
    <property type="match status" value="1"/>
</dbReference>
<dbReference type="RefSeq" id="WP_090160740.1">
    <property type="nucleotide sequence ID" value="NZ_FMWK01000001.1"/>
</dbReference>
<dbReference type="InterPro" id="IPR020845">
    <property type="entry name" value="AMP-binding_CS"/>
</dbReference>
<evidence type="ECO:0000259" key="1">
    <source>
        <dbReference type="Pfam" id="PF00501"/>
    </source>
</evidence>
<dbReference type="GO" id="GO:0016405">
    <property type="term" value="F:CoA-ligase activity"/>
    <property type="evidence" value="ECO:0007669"/>
    <property type="project" value="TreeGrafter"/>
</dbReference>
<dbReference type="Pfam" id="PF00501">
    <property type="entry name" value="AMP-binding"/>
    <property type="match status" value="1"/>
</dbReference>
<dbReference type="PANTHER" id="PTHR24096">
    <property type="entry name" value="LONG-CHAIN-FATTY-ACID--COA LIGASE"/>
    <property type="match status" value="1"/>
</dbReference>
<dbReference type="InterPro" id="IPR042099">
    <property type="entry name" value="ANL_N_sf"/>
</dbReference>
<dbReference type="Gene3D" id="3.40.50.12780">
    <property type="entry name" value="N-terminal domain of ligase-like"/>
    <property type="match status" value="1"/>
</dbReference>
<evidence type="ECO:0000313" key="3">
    <source>
        <dbReference type="Proteomes" id="UP000199428"/>
    </source>
</evidence>
<feature type="domain" description="AMP-dependent synthetase/ligase" evidence="1">
    <location>
        <begin position="9"/>
        <end position="344"/>
    </location>
</feature>
<reference evidence="2 3" key="1">
    <citation type="submission" date="2016-10" db="EMBL/GenBank/DDBJ databases">
        <authorList>
            <person name="de Groot N.N."/>
        </authorList>
    </citation>
    <scope>NUCLEOTIDE SEQUENCE [LARGE SCALE GENOMIC DNA]</scope>
    <source>
        <strain evidence="2 3">DSM 10317</strain>
    </source>
</reference>
<dbReference type="SUPFAM" id="SSF56801">
    <property type="entry name" value="Acetyl-CoA synthetase-like"/>
    <property type="match status" value="1"/>
</dbReference>
<protein>
    <submittedName>
        <fullName evidence="2">Long-chain acyl-CoA synthetase</fullName>
    </submittedName>
</protein>
<dbReference type="PROSITE" id="PS00455">
    <property type="entry name" value="AMP_BINDING"/>
    <property type="match status" value="1"/>
</dbReference>
<dbReference type="EMBL" id="FMWK01000001">
    <property type="protein sequence ID" value="SCZ76487.1"/>
    <property type="molecule type" value="Genomic_DNA"/>
</dbReference>
<dbReference type="Proteomes" id="UP000199428">
    <property type="component" value="Unassembled WGS sequence"/>
</dbReference>